<proteinExistence type="predicted"/>
<evidence type="ECO:0000313" key="3">
    <source>
        <dbReference type="Proteomes" id="UP000054560"/>
    </source>
</evidence>
<dbReference type="EMBL" id="KQ248728">
    <property type="protein sequence ID" value="KNC71477.1"/>
    <property type="molecule type" value="Genomic_DNA"/>
</dbReference>
<evidence type="ECO:0000256" key="1">
    <source>
        <dbReference type="SAM" id="MobiDB-lite"/>
    </source>
</evidence>
<dbReference type="RefSeq" id="XP_014145379.1">
    <property type="nucleotide sequence ID" value="XM_014289904.1"/>
</dbReference>
<accession>A0A0L0F461</accession>
<sequence>YGDEVREGATTDDHNATDPLSSTFARTRSMITFNRLKPPGPGVSLVRDKKRYV</sequence>
<keyword evidence="3" id="KW-1185">Reference proteome</keyword>
<dbReference type="Proteomes" id="UP000054560">
    <property type="component" value="Unassembled WGS sequence"/>
</dbReference>
<reference evidence="2 3" key="1">
    <citation type="submission" date="2011-02" db="EMBL/GenBank/DDBJ databases">
        <title>The Genome Sequence of Sphaeroforma arctica JP610.</title>
        <authorList>
            <consortium name="The Broad Institute Genome Sequencing Platform"/>
            <person name="Russ C."/>
            <person name="Cuomo C."/>
            <person name="Young S.K."/>
            <person name="Zeng Q."/>
            <person name="Gargeya S."/>
            <person name="Alvarado L."/>
            <person name="Berlin A."/>
            <person name="Chapman S.B."/>
            <person name="Chen Z."/>
            <person name="Freedman E."/>
            <person name="Gellesch M."/>
            <person name="Goldberg J."/>
            <person name="Griggs A."/>
            <person name="Gujja S."/>
            <person name="Heilman E."/>
            <person name="Heiman D."/>
            <person name="Howarth C."/>
            <person name="Mehta T."/>
            <person name="Neiman D."/>
            <person name="Pearson M."/>
            <person name="Roberts A."/>
            <person name="Saif S."/>
            <person name="Shea T."/>
            <person name="Shenoy N."/>
            <person name="Sisk P."/>
            <person name="Stolte C."/>
            <person name="Sykes S."/>
            <person name="White J."/>
            <person name="Yandava C."/>
            <person name="Burger G."/>
            <person name="Gray M.W."/>
            <person name="Holland P.W.H."/>
            <person name="King N."/>
            <person name="Lang F.B.F."/>
            <person name="Roger A.J."/>
            <person name="Ruiz-Trillo I."/>
            <person name="Haas B."/>
            <person name="Nusbaum C."/>
            <person name="Birren B."/>
        </authorList>
    </citation>
    <scope>NUCLEOTIDE SEQUENCE [LARGE SCALE GENOMIC DNA]</scope>
    <source>
        <strain evidence="2 3">JP610</strain>
    </source>
</reference>
<name>A0A0L0F461_9EUKA</name>
<protein>
    <submittedName>
        <fullName evidence="2">Uncharacterized protein</fullName>
    </submittedName>
</protein>
<organism evidence="2 3">
    <name type="scientific">Sphaeroforma arctica JP610</name>
    <dbReference type="NCBI Taxonomy" id="667725"/>
    <lineage>
        <taxon>Eukaryota</taxon>
        <taxon>Ichthyosporea</taxon>
        <taxon>Ichthyophonida</taxon>
        <taxon>Sphaeroforma</taxon>
    </lineage>
</organism>
<feature type="compositionally biased region" description="Basic and acidic residues" evidence="1">
    <location>
        <begin position="1"/>
        <end position="16"/>
    </location>
</feature>
<evidence type="ECO:0000313" key="2">
    <source>
        <dbReference type="EMBL" id="KNC71477.1"/>
    </source>
</evidence>
<gene>
    <name evidence="2" type="ORF">SARC_15982</name>
</gene>
<dbReference type="GeneID" id="25916486"/>
<dbReference type="AlphaFoldDB" id="A0A0L0F461"/>
<feature type="region of interest" description="Disordered" evidence="1">
    <location>
        <begin position="1"/>
        <end position="23"/>
    </location>
</feature>
<feature type="non-terminal residue" evidence="2">
    <location>
        <position position="1"/>
    </location>
</feature>